<sequence>MKLAVILAVCLFGVSTNAKSLRSAPTDCVIDELRPNPDNPHTFYSCTPYGPVLMQCPADLVFSVEANRCANWANMDRPLPMLQSTEAATRRSNH</sequence>
<dbReference type="SUPFAM" id="SSF57625">
    <property type="entry name" value="Invertebrate chitin-binding proteins"/>
    <property type="match status" value="1"/>
</dbReference>
<gene>
    <name evidence="3" type="ORF">Ocin01_08369</name>
</gene>
<dbReference type="AlphaFoldDB" id="A0A1D2MZ76"/>
<accession>A0A1D2MZ76</accession>
<reference evidence="3 4" key="1">
    <citation type="journal article" date="2016" name="Genome Biol. Evol.">
        <title>Gene Family Evolution Reflects Adaptation to Soil Environmental Stressors in the Genome of the Collembolan Orchesella cincta.</title>
        <authorList>
            <person name="Faddeeva-Vakhrusheva A."/>
            <person name="Derks M.F."/>
            <person name="Anvar S.Y."/>
            <person name="Agamennone V."/>
            <person name="Suring W."/>
            <person name="Smit S."/>
            <person name="van Straalen N.M."/>
            <person name="Roelofs D."/>
        </authorList>
    </citation>
    <scope>NUCLEOTIDE SEQUENCE [LARGE SCALE GENOMIC DNA]</scope>
    <source>
        <tissue evidence="3">Mixed pool</tissue>
    </source>
</reference>
<name>A0A1D2MZ76_ORCCI</name>
<feature type="chain" id="PRO_5008904777" evidence="1">
    <location>
        <begin position="19"/>
        <end position="94"/>
    </location>
</feature>
<evidence type="ECO:0000256" key="1">
    <source>
        <dbReference type="SAM" id="SignalP"/>
    </source>
</evidence>
<evidence type="ECO:0000259" key="2">
    <source>
        <dbReference type="SMART" id="SM00494"/>
    </source>
</evidence>
<dbReference type="SMART" id="SM00494">
    <property type="entry name" value="ChtBD2"/>
    <property type="match status" value="1"/>
</dbReference>
<dbReference type="EMBL" id="LJIJ01000365">
    <property type="protein sequence ID" value="ODM98312.1"/>
    <property type="molecule type" value="Genomic_DNA"/>
</dbReference>
<dbReference type="Pfam" id="PF01607">
    <property type="entry name" value="CBM_14"/>
    <property type="match status" value="1"/>
</dbReference>
<dbReference type="OrthoDB" id="6020543at2759"/>
<keyword evidence="4" id="KW-1185">Reference proteome</keyword>
<dbReference type="Gene3D" id="2.170.140.10">
    <property type="entry name" value="Chitin binding domain"/>
    <property type="match status" value="1"/>
</dbReference>
<evidence type="ECO:0000313" key="3">
    <source>
        <dbReference type="EMBL" id="ODM98312.1"/>
    </source>
</evidence>
<dbReference type="InterPro" id="IPR002557">
    <property type="entry name" value="Chitin-bd_dom"/>
</dbReference>
<comment type="caution">
    <text evidence="3">The sequence shown here is derived from an EMBL/GenBank/DDBJ whole genome shotgun (WGS) entry which is preliminary data.</text>
</comment>
<keyword evidence="1" id="KW-0732">Signal</keyword>
<organism evidence="3 4">
    <name type="scientific">Orchesella cincta</name>
    <name type="common">Springtail</name>
    <name type="synonym">Podura cincta</name>
    <dbReference type="NCBI Taxonomy" id="48709"/>
    <lineage>
        <taxon>Eukaryota</taxon>
        <taxon>Metazoa</taxon>
        <taxon>Ecdysozoa</taxon>
        <taxon>Arthropoda</taxon>
        <taxon>Hexapoda</taxon>
        <taxon>Collembola</taxon>
        <taxon>Entomobryomorpha</taxon>
        <taxon>Entomobryoidea</taxon>
        <taxon>Orchesellidae</taxon>
        <taxon>Orchesellinae</taxon>
        <taxon>Orchesella</taxon>
    </lineage>
</organism>
<proteinExistence type="predicted"/>
<evidence type="ECO:0000313" key="4">
    <source>
        <dbReference type="Proteomes" id="UP000094527"/>
    </source>
</evidence>
<dbReference type="GO" id="GO:0005576">
    <property type="term" value="C:extracellular region"/>
    <property type="evidence" value="ECO:0007669"/>
    <property type="project" value="InterPro"/>
</dbReference>
<feature type="signal peptide" evidence="1">
    <location>
        <begin position="1"/>
        <end position="18"/>
    </location>
</feature>
<dbReference type="Proteomes" id="UP000094527">
    <property type="component" value="Unassembled WGS sequence"/>
</dbReference>
<dbReference type="GO" id="GO:0008061">
    <property type="term" value="F:chitin binding"/>
    <property type="evidence" value="ECO:0007669"/>
    <property type="project" value="InterPro"/>
</dbReference>
<dbReference type="InterPro" id="IPR036508">
    <property type="entry name" value="Chitin-bd_dom_sf"/>
</dbReference>
<protein>
    <submittedName>
        <fullName evidence="3">Chitotriosidase-1</fullName>
    </submittedName>
</protein>
<feature type="domain" description="Chitin-binding type-2" evidence="2">
    <location>
        <begin position="26"/>
        <end position="76"/>
    </location>
</feature>